<dbReference type="PANTHER" id="PTHR43236:SF2">
    <property type="entry name" value="BLL0069 PROTEIN"/>
    <property type="match status" value="1"/>
</dbReference>
<reference evidence="2 3" key="1">
    <citation type="journal article" date="2016" name="Nat. Commun.">
        <title>Thousands of microbial genomes shed light on interconnected biogeochemical processes in an aquifer system.</title>
        <authorList>
            <person name="Anantharaman K."/>
            <person name="Brown C.T."/>
            <person name="Hug L.A."/>
            <person name="Sharon I."/>
            <person name="Castelle C.J."/>
            <person name="Probst A.J."/>
            <person name="Thomas B.C."/>
            <person name="Singh A."/>
            <person name="Wilkins M.J."/>
            <person name="Karaoz U."/>
            <person name="Brodie E.L."/>
            <person name="Williams K.H."/>
            <person name="Hubbard S.S."/>
            <person name="Banfield J.F."/>
        </authorList>
    </citation>
    <scope>NUCLEOTIDE SEQUENCE [LARGE SCALE GENOMIC DNA]</scope>
</reference>
<dbReference type="AlphaFoldDB" id="A0A1G2QE83"/>
<dbReference type="InterPro" id="IPR052345">
    <property type="entry name" value="Rad_response_metalloprotease"/>
</dbReference>
<dbReference type="PANTHER" id="PTHR43236">
    <property type="entry name" value="ANTITOXIN HIGA1"/>
    <property type="match status" value="1"/>
</dbReference>
<sequence>MEADVNLAIKKANEKRELYNPDNVSPFPFENIERGRKDLEIIYTNLLEDKISGAISYNKDNDSFSIYINRSKPKTRQYFTVAHELGHLFLHSEFIKSEEIMIDGEGTLDGGRTLFRLDDAIGTKLEIEANNFAASLIMPEDLVRDAWGKVGDVKECAEIFNVSVVAMAIRLEKLGLAND</sequence>
<feature type="domain" description="IrrE N-terminal-like" evidence="1">
    <location>
        <begin position="60"/>
        <end position="172"/>
    </location>
</feature>
<dbReference type="Gene3D" id="1.10.10.2910">
    <property type="match status" value="1"/>
</dbReference>
<proteinExistence type="predicted"/>
<dbReference type="Pfam" id="PF06114">
    <property type="entry name" value="Peptidase_M78"/>
    <property type="match status" value="1"/>
</dbReference>
<dbReference type="InterPro" id="IPR010359">
    <property type="entry name" value="IrrE_HExxH"/>
</dbReference>
<evidence type="ECO:0000313" key="3">
    <source>
        <dbReference type="Proteomes" id="UP000177043"/>
    </source>
</evidence>
<dbReference type="EMBL" id="MHTJ01000002">
    <property type="protein sequence ID" value="OHA58827.1"/>
    <property type="molecule type" value="Genomic_DNA"/>
</dbReference>
<evidence type="ECO:0000259" key="1">
    <source>
        <dbReference type="Pfam" id="PF06114"/>
    </source>
</evidence>
<dbReference type="STRING" id="1802438.A2571_00375"/>
<name>A0A1G2QE83_9BACT</name>
<organism evidence="2 3">
    <name type="scientific">Candidatus Vogelbacteria bacterium RIFOXYD1_FULL_44_32</name>
    <dbReference type="NCBI Taxonomy" id="1802438"/>
    <lineage>
        <taxon>Bacteria</taxon>
        <taxon>Candidatus Vogeliibacteriota</taxon>
    </lineage>
</organism>
<evidence type="ECO:0000313" key="2">
    <source>
        <dbReference type="EMBL" id="OHA58827.1"/>
    </source>
</evidence>
<comment type="caution">
    <text evidence="2">The sequence shown here is derived from an EMBL/GenBank/DDBJ whole genome shotgun (WGS) entry which is preliminary data.</text>
</comment>
<gene>
    <name evidence="2" type="ORF">A2571_00375</name>
</gene>
<protein>
    <recommendedName>
        <fullName evidence="1">IrrE N-terminal-like domain-containing protein</fullName>
    </recommendedName>
</protein>
<dbReference type="Proteomes" id="UP000177043">
    <property type="component" value="Unassembled WGS sequence"/>
</dbReference>
<accession>A0A1G2QE83</accession>